<dbReference type="InterPro" id="IPR003409">
    <property type="entry name" value="MORN"/>
</dbReference>
<dbReference type="EnsemblMetazoa" id="AALFPA23_000980.R38372">
    <property type="protein sequence ID" value="AALFPA23_000980.P38372"/>
    <property type="gene ID" value="AALFPA23_000980"/>
</dbReference>
<dbReference type="RefSeq" id="XP_019551232.2">
    <property type="nucleotide sequence ID" value="XM_019695687.4"/>
</dbReference>
<dbReference type="Pfam" id="PF02493">
    <property type="entry name" value="MORN"/>
    <property type="match status" value="5"/>
</dbReference>
<accession>A0ABM1XME2</accession>
<keyword evidence="4" id="KW-1185">Reference proteome</keyword>
<evidence type="ECO:0000256" key="1">
    <source>
        <dbReference type="ARBA" id="ARBA00022737"/>
    </source>
</evidence>
<dbReference type="Gene3D" id="2.20.110.10">
    <property type="entry name" value="Histone H3 K4-specific methyltransferase SET7/9 N-terminal domain"/>
    <property type="match status" value="2"/>
</dbReference>
<feature type="compositionally biased region" description="Acidic residues" evidence="2">
    <location>
        <begin position="234"/>
        <end position="252"/>
    </location>
</feature>
<keyword evidence="1" id="KW-0677">Repeat</keyword>
<reference evidence="4" key="1">
    <citation type="journal article" date="2015" name="Proc. Natl. Acad. Sci. U.S.A.">
        <title>Genome sequence of the Asian Tiger mosquito, Aedes albopictus, reveals insights into its biology, genetics, and evolution.</title>
        <authorList>
            <person name="Chen X.G."/>
            <person name="Jiang X."/>
            <person name="Gu J."/>
            <person name="Xu M."/>
            <person name="Wu Y."/>
            <person name="Deng Y."/>
            <person name="Zhang C."/>
            <person name="Bonizzoni M."/>
            <person name="Dermauw W."/>
            <person name="Vontas J."/>
            <person name="Armbruster P."/>
            <person name="Huang X."/>
            <person name="Yang Y."/>
            <person name="Zhang H."/>
            <person name="He W."/>
            <person name="Peng H."/>
            <person name="Liu Y."/>
            <person name="Wu K."/>
            <person name="Chen J."/>
            <person name="Lirakis M."/>
            <person name="Topalis P."/>
            <person name="Van Leeuwen T."/>
            <person name="Hall A.B."/>
            <person name="Jiang X."/>
            <person name="Thorpe C."/>
            <person name="Mueller R.L."/>
            <person name="Sun C."/>
            <person name="Waterhouse R.M."/>
            <person name="Yan G."/>
            <person name="Tu Z.J."/>
            <person name="Fang X."/>
            <person name="James A.A."/>
        </authorList>
    </citation>
    <scope>NUCLEOTIDE SEQUENCE [LARGE SCALE GENOMIC DNA]</scope>
    <source>
        <strain evidence="4">Foshan</strain>
    </source>
</reference>
<name>A0ABM1XME2_AEDAL</name>
<proteinExistence type="predicted"/>
<evidence type="ECO:0000256" key="2">
    <source>
        <dbReference type="SAM" id="MobiDB-lite"/>
    </source>
</evidence>
<sequence length="265" mass="30663">MAHGMIDEKIVNEYQPSEEEKLFEFDIQKYNGPRNSRFEPHGEGRAKFAAGGRYEGQFRKGLLHGNGRLVLQDCHRYDGHWRKGLKHGMGRMYYPDCSQYEGEFRKDQRHGIGKYQYPNGAHYEGNWFKDKRHGVGCYVFSRGGVTLKGTWIEGVACGPAEIIFEDYRFHGYWDEDKPRGLGCFTFDAKVMISGKYYVDEKEGCDSREVVWQPMLIEKYEYSKLPLEPLPFPVDESDISEISSSEDEECDSGDEVHVLDEENSMT</sequence>
<dbReference type="PANTHER" id="PTHR43215:SF14">
    <property type="entry name" value="RADIAL SPOKE HEAD 1 HOMOLOG"/>
    <property type="match status" value="1"/>
</dbReference>
<feature type="region of interest" description="Disordered" evidence="2">
    <location>
        <begin position="234"/>
        <end position="265"/>
    </location>
</feature>
<evidence type="ECO:0000313" key="4">
    <source>
        <dbReference type="Proteomes" id="UP000069940"/>
    </source>
</evidence>
<organism evidence="3 4">
    <name type="scientific">Aedes albopictus</name>
    <name type="common">Asian tiger mosquito</name>
    <name type="synonym">Stegomyia albopicta</name>
    <dbReference type="NCBI Taxonomy" id="7160"/>
    <lineage>
        <taxon>Eukaryota</taxon>
        <taxon>Metazoa</taxon>
        <taxon>Ecdysozoa</taxon>
        <taxon>Arthropoda</taxon>
        <taxon>Hexapoda</taxon>
        <taxon>Insecta</taxon>
        <taxon>Pterygota</taxon>
        <taxon>Neoptera</taxon>
        <taxon>Endopterygota</taxon>
        <taxon>Diptera</taxon>
        <taxon>Nematocera</taxon>
        <taxon>Culicoidea</taxon>
        <taxon>Culicidae</taxon>
        <taxon>Culicinae</taxon>
        <taxon>Aedini</taxon>
        <taxon>Aedes</taxon>
        <taxon>Stegomyia</taxon>
    </lineage>
</organism>
<protein>
    <submittedName>
        <fullName evidence="3">Uncharacterized protein</fullName>
    </submittedName>
</protein>
<reference evidence="3" key="2">
    <citation type="submission" date="2025-05" db="UniProtKB">
        <authorList>
            <consortium name="EnsemblMetazoa"/>
        </authorList>
    </citation>
    <scope>IDENTIFICATION</scope>
    <source>
        <strain evidence="3">Foshan</strain>
    </source>
</reference>
<dbReference type="SMART" id="SM00698">
    <property type="entry name" value="MORN"/>
    <property type="match status" value="4"/>
</dbReference>
<dbReference type="Proteomes" id="UP000069940">
    <property type="component" value="Unassembled WGS sequence"/>
</dbReference>
<dbReference type="PANTHER" id="PTHR43215">
    <property type="entry name" value="RADIAL SPOKE HEAD 1 HOMOLOG"/>
    <property type="match status" value="1"/>
</dbReference>
<evidence type="ECO:0000313" key="3">
    <source>
        <dbReference type="EnsemblMetazoa" id="AALFPA23_000980.P38372"/>
    </source>
</evidence>
<dbReference type="GeneID" id="109421191"/>
<dbReference type="SUPFAM" id="SSF82185">
    <property type="entry name" value="Histone H3 K4-specific methyltransferase SET7/9 N-terminal domain"/>
    <property type="match status" value="2"/>
</dbReference>